<gene>
    <name evidence="1" type="ORF">Q9312_10390</name>
</gene>
<dbReference type="AlphaFoldDB" id="A0AA51RQ78"/>
<dbReference type="Proteomes" id="UP001239782">
    <property type="component" value="Chromosome"/>
</dbReference>
<dbReference type="InterPro" id="IPR047729">
    <property type="entry name" value="Sce7726-like"/>
</dbReference>
<evidence type="ECO:0000313" key="1">
    <source>
        <dbReference type="EMBL" id="WMS85621.1"/>
    </source>
</evidence>
<name>A0AA51RQ78_9GAMM</name>
<protein>
    <submittedName>
        <fullName evidence="1">Sce7726 family protein</fullName>
    </submittedName>
</protein>
<reference evidence="1 2" key="1">
    <citation type="submission" date="2023-08" db="EMBL/GenBank/DDBJ databases">
        <title>Pleionea litopenaei sp. nov., isolated from stomach of juvenile Litopenaeus vannamei.</title>
        <authorList>
            <person name="Rho A.M."/>
            <person name="Hwang C.Y."/>
        </authorList>
    </citation>
    <scope>NUCLEOTIDE SEQUENCE [LARGE SCALE GENOMIC DNA]</scope>
    <source>
        <strain evidence="1 2">HL-JVS1</strain>
    </source>
</reference>
<organism evidence="1 2">
    <name type="scientific">Pleionea litopenaei</name>
    <dbReference type="NCBI Taxonomy" id="3070815"/>
    <lineage>
        <taxon>Bacteria</taxon>
        <taxon>Pseudomonadati</taxon>
        <taxon>Pseudomonadota</taxon>
        <taxon>Gammaproteobacteria</taxon>
        <taxon>Oceanospirillales</taxon>
        <taxon>Pleioneaceae</taxon>
        <taxon>Pleionea</taxon>
    </lineage>
</organism>
<keyword evidence="2" id="KW-1185">Reference proteome</keyword>
<dbReference type="EMBL" id="CP133548">
    <property type="protein sequence ID" value="WMS85621.1"/>
    <property type="molecule type" value="Genomic_DNA"/>
</dbReference>
<proteinExistence type="predicted"/>
<evidence type="ECO:0000313" key="2">
    <source>
        <dbReference type="Proteomes" id="UP001239782"/>
    </source>
</evidence>
<dbReference type="RefSeq" id="WP_309200774.1">
    <property type="nucleotide sequence ID" value="NZ_CP133548.1"/>
</dbReference>
<sequence length="186" mass="21085">MKLNDQEIRAALKIKLQGQSSKPKAIIEELQVCNGNAIADVVALYTEAHCYEIKGSGDKVERVLTQGRYYNSSFRKITLVTTENHLEKALSICPIFWGIMVAVDDGANNLRLRHVRGAKTNPEFCKELALLTLWKSEMLSILDEQKHKRKPRDFLAQLISSNKKKIELSNSICDLLVSRELEKIVC</sequence>
<accession>A0AA51RQ78</accession>
<dbReference type="KEGG" id="plei:Q9312_10390"/>
<dbReference type="NCBIfam" id="NF033832">
    <property type="entry name" value="sce7726_fam"/>
    <property type="match status" value="1"/>
</dbReference>